<evidence type="ECO:0000313" key="3">
    <source>
        <dbReference type="Proteomes" id="UP001620626"/>
    </source>
</evidence>
<dbReference type="AlphaFoldDB" id="A0ABD2L811"/>
<keyword evidence="3" id="KW-1185">Reference proteome</keyword>
<organism evidence="2 3">
    <name type="scientific">Heterodera trifolii</name>
    <dbReference type="NCBI Taxonomy" id="157864"/>
    <lineage>
        <taxon>Eukaryota</taxon>
        <taxon>Metazoa</taxon>
        <taxon>Ecdysozoa</taxon>
        <taxon>Nematoda</taxon>
        <taxon>Chromadorea</taxon>
        <taxon>Rhabditida</taxon>
        <taxon>Tylenchina</taxon>
        <taxon>Tylenchomorpha</taxon>
        <taxon>Tylenchoidea</taxon>
        <taxon>Heteroderidae</taxon>
        <taxon>Heteroderinae</taxon>
        <taxon>Heterodera</taxon>
    </lineage>
</organism>
<proteinExistence type="predicted"/>
<dbReference type="Proteomes" id="UP001620626">
    <property type="component" value="Unassembled WGS sequence"/>
</dbReference>
<comment type="caution">
    <text evidence="2">The sequence shown here is derived from an EMBL/GenBank/DDBJ whole genome shotgun (WGS) entry which is preliminary data.</text>
</comment>
<evidence type="ECO:0000256" key="1">
    <source>
        <dbReference type="SAM" id="MobiDB-lite"/>
    </source>
</evidence>
<sequence>MGTHFANFARSSTVRHHAPLPPVPRTSVATIPRSPQHRRTTTMGATGGQQQHIVGAVQAQHHQQQQHPLQQTRVGITRRSSSLPRRMVSGVPGTASAPPMPQQFLPPNLAHHPQQHMQHPQPLLQHNHHKNHQQQHRTAIPTAVSGEQQQLIYQPNNNAPTAGGDKYSHFL</sequence>
<name>A0ABD2L811_9BILA</name>
<accession>A0ABD2L811</accession>
<gene>
    <name evidence="2" type="ORF">niasHT_019605</name>
</gene>
<feature type="region of interest" description="Disordered" evidence="1">
    <location>
        <begin position="1"/>
        <end position="48"/>
    </location>
</feature>
<dbReference type="EMBL" id="JBICBT010000507">
    <property type="protein sequence ID" value="KAL3111375.1"/>
    <property type="molecule type" value="Genomic_DNA"/>
</dbReference>
<reference evidence="2 3" key="1">
    <citation type="submission" date="2024-10" db="EMBL/GenBank/DDBJ databases">
        <authorList>
            <person name="Kim D."/>
        </authorList>
    </citation>
    <scope>NUCLEOTIDE SEQUENCE [LARGE SCALE GENOMIC DNA]</scope>
    <source>
        <strain evidence="2">BH-2024</strain>
    </source>
</reference>
<evidence type="ECO:0000313" key="2">
    <source>
        <dbReference type="EMBL" id="KAL3111375.1"/>
    </source>
</evidence>
<protein>
    <submittedName>
        <fullName evidence="2">Uncharacterized protein</fullName>
    </submittedName>
</protein>